<reference evidence="1" key="1">
    <citation type="submission" date="2021-03" db="EMBL/GenBank/DDBJ databases">
        <authorList>
            <person name="Palmer J.M."/>
        </authorList>
    </citation>
    <scope>NUCLEOTIDE SEQUENCE</scope>
    <source>
        <strain evidence="1">ARV_011</strain>
    </source>
</reference>
<gene>
    <name evidence="1" type="ORF">KQ657_004294</name>
</gene>
<protein>
    <submittedName>
        <fullName evidence="1">Uncharacterized protein</fullName>
    </submittedName>
</protein>
<dbReference type="GeneID" id="66117668"/>
<dbReference type="Proteomes" id="UP000790833">
    <property type="component" value="Unassembled WGS sequence"/>
</dbReference>
<name>A0A9P7VAW8_9ASCO</name>
<accession>A0A9P7VAW8</accession>
<organism evidence="1 2">
    <name type="scientific">Scheffersomyces spartinae</name>
    <dbReference type="NCBI Taxonomy" id="45513"/>
    <lineage>
        <taxon>Eukaryota</taxon>
        <taxon>Fungi</taxon>
        <taxon>Dikarya</taxon>
        <taxon>Ascomycota</taxon>
        <taxon>Saccharomycotina</taxon>
        <taxon>Pichiomycetes</taxon>
        <taxon>Debaryomycetaceae</taxon>
        <taxon>Scheffersomyces</taxon>
    </lineage>
</organism>
<evidence type="ECO:0000313" key="1">
    <source>
        <dbReference type="EMBL" id="KAG7194618.1"/>
    </source>
</evidence>
<evidence type="ECO:0000313" key="2">
    <source>
        <dbReference type="Proteomes" id="UP000790833"/>
    </source>
</evidence>
<sequence>MGCDGTTPSWLMSVDLCGKAVDNFIVETEETVVRIKSFIKSITVRYVGILDTEEFDLVVNDLYQFCLLSDKFVVRIRQHQDLRKCDVGIIKDFIQSIDVLMIRYGRTIEWRQLLVHGDGDKKSILIPMEYIRRLPGAIKTVYDNYNPNTCKDHYSAMRQLGLQMTILRANRLKEECYSISLPKIENWQQLKESLTDDNNYSLGDLKLTLYLWGTTRGSGTIPEVSAAEKRIRDVCGCMEAHKENVLAFTRKFKQISELWLQLLVGSECEIPIRGGYIDYHDRITSMSEDTGTLMAQMEVQVF</sequence>
<keyword evidence="2" id="KW-1185">Reference proteome</keyword>
<comment type="caution">
    <text evidence="1">The sequence shown here is derived from an EMBL/GenBank/DDBJ whole genome shotgun (WGS) entry which is preliminary data.</text>
</comment>
<proteinExistence type="predicted"/>
<dbReference type="AlphaFoldDB" id="A0A9P7VAW8"/>
<dbReference type="RefSeq" id="XP_043050165.1">
    <property type="nucleotide sequence ID" value="XM_043194968.1"/>
</dbReference>
<dbReference type="EMBL" id="JAHMUF010000006">
    <property type="protein sequence ID" value="KAG7194618.1"/>
    <property type="molecule type" value="Genomic_DNA"/>
</dbReference>